<dbReference type="RefSeq" id="WP_076760357.1">
    <property type="nucleotide sequence ID" value="NZ_JARMMH010000013.1"/>
</dbReference>
<gene>
    <name evidence="1" type="ORF">BW143_17485</name>
</gene>
<dbReference type="PIRSF" id="PIRSF037666">
    <property type="entry name" value="GerPD_prd"/>
    <property type="match status" value="1"/>
</dbReference>
<protein>
    <submittedName>
        <fullName evidence="1">Spore gernimation protein GerPD</fullName>
    </submittedName>
</protein>
<reference evidence="1 2" key="1">
    <citation type="submission" date="2017-01" db="EMBL/GenBank/DDBJ databases">
        <title>Bacillus phylogenomics.</title>
        <authorList>
            <person name="Dunlap C."/>
        </authorList>
    </citation>
    <scope>NUCLEOTIDE SEQUENCE [LARGE SCALE GENOMIC DNA]</scope>
    <source>
        <strain evidence="1 2">NRRL B-41282</strain>
    </source>
</reference>
<accession>A0A1R1QDT6</accession>
<proteinExistence type="predicted"/>
<sequence length="60" mass="6319">MNFTVVNRCFDVGSINITGVSSSSVFLIGDTECISLSSIFDTPPESLIIGPFVPLAPESP</sequence>
<dbReference type="AlphaFoldDB" id="A0A1R1S0P4"/>
<dbReference type="Proteomes" id="UP000187367">
    <property type="component" value="Unassembled WGS sequence"/>
</dbReference>
<accession>A0A1R1S0P4</accession>
<dbReference type="InterPro" id="IPR017257">
    <property type="entry name" value="Spore_germination_GerPD_prd"/>
</dbReference>
<organism evidence="1 2">
    <name type="scientific">Bacillus swezeyi</name>
    <dbReference type="NCBI Taxonomy" id="1925020"/>
    <lineage>
        <taxon>Bacteria</taxon>
        <taxon>Bacillati</taxon>
        <taxon>Bacillota</taxon>
        <taxon>Bacilli</taxon>
        <taxon>Bacillales</taxon>
        <taxon>Bacillaceae</taxon>
        <taxon>Bacillus</taxon>
    </lineage>
</organism>
<dbReference type="EMBL" id="MTJL01000036">
    <property type="protein sequence ID" value="OMI01484.1"/>
    <property type="molecule type" value="Genomic_DNA"/>
</dbReference>
<keyword evidence="2" id="KW-1185">Reference proteome</keyword>
<name>A0A1R1S0P4_9BACI</name>
<evidence type="ECO:0000313" key="2">
    <source>
        <dbReference type="Proteomes" id="UP000187367"/>
    </source>
</evidence>
<evidence type="ECO:0000313" key="1">
    <source>
        <dbReference type="EMBL" id="OMI01484.1"/>
    </source>
</evidence>
<comment type="caution">
    <text evidence="1">The sequence shown here is derived from an EMBL/GenBank/DDBJ whole genome shotgun (WGS) entry which is preliminary data.</text>
</comment>
<dbReference type="OrthoDB" id="2455313at2"/>